<dbReference type="Proteomes" id="UP001168540">
    <property type="component" value="Unassembled WGS sequence"/>
</dbReference>
<feature type="region of interest" description="Disordered" evidence="1">
    <location>
        <begin position="73"/>
        <end position="101"/>
    </location>
</feature>
<feature type="compositionally biased region" description="Low complexity" evidence="1">
    <location>
        <begin position="74"/>
        <end position="83"/>
    </location>
</feature>
<accession>A0ABT7XQA5</accession>
<protein>
    <recommendedName>
        <fullName evidence="3">DUF4124 domain-containing protein</fullName>
    </recommendedName>
</protein>
<sequence>MTRTVLLGLTLLLANGVADAEVQRCVDAHGAVSYVADYCPAGSRAETRSSGAFSVVDPGAGRDAALADYRRDAATAQKQQARQRAARERQAADDASKQATHCRRLQRRLADLTVQQGVAVRATKRRRLDTAQRRMQQQLADAGCA</sequence>
<proteinExistence type="predicted"/>
<feature type="compositionally biased region" description="Basic and acidic residues" evidence="1">
    <location>
        <begin position="85"/>
        <end position="96"/>
    </location>
</feature>
<reference evidence="4" key="1">
    <citation type="submission" date="2023-06" db="EMBL/GenBank/DDBJ databases">
        <authorList>
            <person name="Zhang S."/>
        </authorList>
    </citation>
    <scope>NUCLEOTIDE SEQUENCE</scope>
    <source>
        <strain evidence="4">SG2303</strain>
    </source>
</reference>
<evidence type="ECO:0000256" key="1">
    <source>
        <dbReference type="SAM" id="MobiDB-lite"/>
    </source>
</evidence>
<dbReference type="EMBL" id="JAUEDK010000024">
    <property type="protein sequence ID" value="MDN0075973.1"/>
    <property type="molecule type" value="Genomic_DNA"/>
</dbReference>
<keyword evidence="5" id="KW-1185">Reference proteome</keyword>
<dbReference type="Pfam" id="PF13511">
    <property type="entry name" value="DUF4124"/>
    <property type="match status" value="1"/>
</dbReference>
<feature type="domain" description="DUF4124" evidence="3">
    <location>
        <begin position="9"/>
        <end position="54"/>
    </location>
</feature>
<feature type="chain" id="PRO_5045841476" description="DUF4124 domain-containing protein" evidence="2">
    <location>
        <begin position="21"/>
        <end position="145"/>
    </location>
</feature>
<dbReference type="InterPro" id="IPR025392">
    <property type="entry name" value="DUF4124"/>
</dbReference>
<comment type="caution">
    <text evidence="4">The sequence shown here is derived from an EMBL/GenBank/DDBJ whole genome shotgun (WGS) entry which is preliminary data.</text>
</comment>
<evidence type="ECO:0000256" key="2">
    <source>
        <dbReference type="SAM" id="SignalP"/>
    </source>
</evidence>
<evidence type="ECO:0000259" key="3">
    <source>
        <dbReference type="Pfam" id="PF13511"/>
    </source>
</evidence>
<name>A0ABT7XQA5_9NEIS</name>
<feature type="signal peptide" evidence="2">
    <location>
        <begin position="1"/>
        <end position="20"/>
    </location>
</feature>
<evidence type="ECO:0000313" key="4">
    <source>
        <dbReference type="EMBL" id="MDN0075973.1"/>
    </source>
</evidence>
<keyword evidence="2" id="KW-0732">Signal</keyword>
<evidence type="ECO:0000313" key="5">
    <source>
        <dbReference type="Proteomes" id="UP001168540"/>
    </source>
</evidence>
<gene>
    <name evidence="4" type="ORF">QU481_13865</name>
</gene>
<dbReference type="RefSeq" id="WP_289830614.1">
    <property type="nucleotide sequence ID" value="NZ_JAUEDK010000024.1"/>
</dbReference>
<organism evidence="4 5">
    <name type="scientific">Crenobacter oryzisoli</name>
    <dbReference type="NCBI Taxonomy" id="3056844"/>
    <lineage>
        <taxon>Bacteria</taxon>
        <taxon>Pseudomonadati</taxon>
        <taxon>Pseudomonadota</taxon>
        <taxon>Betaproteobacteria</taxon>
        <taxon>Neisseriales</taxon>
        <taxon>Neisseriaceae</taxon>
        <taxon>Crenobacter</taxon>
    </lineage>
</organism>